<keyword evidence="3" id="KW-1185">Reference proteome</keyword>
<dbReference type="InterPro" id="IPR046601">
    <property type="entry name" value="DUF6660"/>
</dbReference>
<reference evidence="1 3" key="1">
    <citation type="submission" date="2017-12" db="EMBL/GenBank/DDBJ databases">
        <title>Genomic Encyclopedia of Type Strains, Phase III (KMG-III): the genomes of soil and plant-associated and newly described type strains.</title>
        <authorList>
            <person name="Whitman W."/>
        </authorList>
    </citation>
    <scope>NUCLEOTIDE SEQUENCE [LARGE SCALE GENOMIC DNA]</scope>
    <source>
        <strain evidence="1 3">IP-10</strain>
    </source>
</reference>
<dbReference type="Proteomes" id="UP000233767">
    <property type="component" value="Unassembled WGS sequence"/>
</dbReference>
<dbReference type="EMBL" id="PJND01000007">
    <property type="protein sequence ID" value="PKW29518.1"/>
    <property type="molecule type" value="Genomic_DNA"/>
</dbReference>
<name>A0A497UV47_9FLAO</name>
<dbReference type="Pfam" id="PF20365">
    <property type="entry name" value="DUF6660"/>
    <property type="match status" value="1"/>
</dbReference>
<protein>
    <submittedName>
        <fullName evidence="2">Uncharacterized protein</fullName>
    </submittedName>
</protein>
<organism evidence="2 4">
    <name type="scientific">Flavobacterium lindanitolerans</name>
    <dbReference type="NCBI Taxonomy" id="428988"/>
    <lineage>
        <taxon>Bacteria</taxon>
        <taxon>Pseudomonadati</taxon>
        <taxon>Bacteroidota</taxon>
        <taxon>Flavobacteriia</taxon>
        <taxon>Flavobacteriales</taxon>
        <taxon>Flavobacteriaceae</taxon>
        <taxon>Flavobacterium</taxon>
    </lineage>
</organism>
<dbReference type="EMBL" id="RCCB01000010">
    <property type="protein sequence ID" value="RLJ34981.1"/>
    <property type="molecule type" value="Genomic_DNA"/>
</dbReference>
<reference evidence="2 4" key="2">
    <citation type="submission" date="2018-10" db="EMBL/GenBank/DDBJ databases">
        <title>Genomic Encyclopedia of Archaeal and Bacterial Type Strains, Phase II (KMG-II): from individual species to whole genera.</title>
        <authorList>
            <person name="Goeker M."/>
        </authorList>
    </citation>
    <scope>NUCLEOTIDE SEQUENCE [LARGE SCALE GENOMIC DNA]</scope>
    <source>
        <strain evidence="2 4">DSM 21886</strain>
    </source>
</reference>
<gene>
    <name evidence="1" type="ORF">B0G92_1155</name>
    <name evidence="2" type="ORF">CLV50_0349</name>
</gene>
<evidence type="ECO:0000313" key="3">
    <source>
        <dbReference type="Proteomes" id="UP000233767"/>
    </source>
</evidence>
<accession>A0A497UV47</accession>
<proteinExistence type="predicted"/>
<comment type="caution">
    <text evidence="2">The sequence shown here is derived from an EMBL/GenBank/DDBJ whole genome shotgun (WGS) entry which is preliminary data.</text>
</comment>
<evidence type="ECO:0000313" key="4">
    <source>
        <dbReference type="Proteomes" id="UP000275027"/>
    </source>
</evidence>
<dbReference type="Proteomes" id="UP000275027">
    <property type="component" value="Unassembled WGS sequence"/>
</dbReference>
<evidence type="ECO:0000313" key="1">
    <source>
        <dbReference type="EMBL" id="PKW29518.1"/>
    </source>
</evidence>
<sequence length="120" mass="13922">MIVNNFFFYIYNMKLTRRIFTSFLSVYLLVLMIMPCNDVHAQTQTVFSTQTSQVQNEQHHDDFCTPFCICACCTTPIIIHSAIVFDMVPHFENSYTKTPSFYKPAVSSFFGSIWQPPQLV</sequence>
<dbReference type="AlphaFoldDB" id="A0A497UV47"/>
<evidence type="ECO:0000313" key="2">
    <source>
        <dbReference type="EMBL" id="RLJ34981.1"/>
    </source>
</evidence>